<accession>A0ABD0M779</accession>
<name>A0ABD0M779_9CAEN</name>
<protein>
    <submittedName>
        <fullName evidence="1">Uncharacterized protein</fullName>
    </submittedName>
</protein>
<keyword evidence="2" id="KW-1185">Reference proteome</keyword>
<dbReference type="Proteomes" id="UP001519460">
    <property type="component" value="Unassembled WGS sequence"/>
</dbReference>
<dbReference type="AlphaFoldDB" id="A0ABD0M779"/>
<reference evidence="1 2" key="1">
    <citation type="journal article" date="2023" name="Sci. Data">
        <title>Genome assembly of the Korean intertidal mud-creeper Batillaria attramentaria.</title>
        <authorList>
            <person name="Patra A.K."/>
            <person name="Ho P.T."/>
            <person name="Jun S."/>
            <person name="Lee S.J."/>
            <person name="Kim Y."/>
            <person name="Won Y.J."/>
        </authorList>
    </citation>
    <scope>NUCLEOTIDE SEQUENCE [LARGE SCALE GENOMIC DNA]</scope>
    <source>
        <strain evidence="1">Wonlab-2016</strain>
    </source>
</reference>
<feature type="non-terminal residue" evidence="1">
    <location>
        <position position="1"/>
    </location>
</feature>
<evidence type="ECO:0000313" key="1">
    <source>
        <dbReference type="EMBL" id="KAK7507814.1"/>
    </source>
</evidence>
<comment type="caution">
    <text evidence="1">The sequence shown here is derived from an EMBL/GenBank/DDBJ whole genome shotgun (WGS) entry which is preliminary data.</text>
</comment>
<evidence type="ECO:0000313" key="2">
    <source>
        <dbReference type="Proteomes" id="UP001519460"/>
    </source>
</evidence>
<organism evidence="1 2">
    <name type="scientific">Batillaria attramentaria</name>
    <dbReference type="NCBI Taxonomy" id="370345"/>
    <lineage>
        <taxon>Eukaryota</taxon>
        <taxon>Metazoa</taxon>
        <taxon>Spiralia</taxon>
        <taxon>Lophotrochozoa</taxon>
        <taxon>Mollusca</taxon>
        <taxon>Gastropoda</taxon>
        <taxon>Caenogastropoda</taxon>
        <taxon>Sorbeoconcha</taxon>
        <taxon>Cerithioidea</taxon>
        <taxon>Batillariidae</taxon>
        <taxon>Batillaria</taxon>
    </lineage>
</organism>
<gene>
    <name evidence="1" type="ORF">BaRGS_00000779</name>
</gene>
<proteinExistence type="predicted"/>
<dbReference type="EMBL" id="JACVVK020000003">
    <property type="protein sequence ID" value="KAK7507814.1"/>
    <property type="molecule type" value="Genomic_DNA"/>
</dbReference>
<sequence>DYNSQSTWLNLRKTPLRQSNCLPLGTLVLRKPSFKSSPQDATFYGVSVNRGLLYGGRGGSNSGCKS</sequence>